<feature type="domain" description="Oxidoreductase molybdopterin-binding" evidence="6">
    <location>
        <begin position="45"/>
        <end position="239"/>
    </location>
</feature>
<dbReference type="InterPro" id="IPR000572">
    <property type="entry name" value="OxRdtase_Mopterin-bd_dom"/>
</dbReference>
<evidence type="ECO:0000313" key="9">
    <source>
        <dbReference type="Proteomes" id="UP001172673"/>
    </source>
</evidence>
<comment type="caution">
    <text evidence="8">The sequence shown here is derived from an EMBL/GenBank/DDBJ whole genome shotgun (WGS) entry which is preliminary data.</text>
</comment>
<dbReference type="PRINTS" id="PR00407">
    <property type="entry name" value="EUMOPTERIN"/>
</dbReference>
<keyword evidence="4" id="KW-0560">Oxidoreductase</keyword>
<gene>
    <name evidence="8" type="ORF">H2200_009707</name>
</gene>
<dbReference type="SUPFAM" id="SSF56524">
    <property type="entry name" value="Oxidoreductase molybdopterin-binding domain"/>
    <property type="match status" value="1"/>
</dbReference>
<dbReference type="InterPro" id="IPR036374">
    <property type="entry name" value="OxRdtase_Mopterin-bd_sf"/>
</dbReference>
<proteinExistence type="predicted"/>
<dbReference type="GO" id="GO:0043546">
    <property type="term" value="F:molybdopterin cofactor binding"/>
    <property type="evidence" value="ECO:0007669"/>
    <property type="project" value="TreeGrafter"/>
</dbReference>
<organism evidence="8 9">
    <name type="scientific">Cladophialophora chaetospira</name>
    <dbReference type="NCBI Taxonomy" id="386627"/>
    <lineage>
        <taxon>Eukaryota</taxon>
        <taxon>Fungi</taxon>
        <taxon>Dikarya</taxon>
        <taxon>Ascomycota</taxon>
        <taxon>Pezizomycotina</taxon>
        <taxon>Eurotiomycetes</taxon>
        <taxon>Chaetothyriomycetidae</taxon>
        <taxon>Chaetothyriales</taxon>
        <taxon>Herpotrichiellaceae</taxon>
        <taxon>Cladophialophora</taxon>
    </lineage>
</organism>
<keyword evidence="2" id="KW-0500">Molybdenum</keyword>
<dbReference type="Pfam" id="PF03404">
    <property type="entry name" value="Mo-co_dimer"/>
    <property type="match status" value="1"/>
</dbReference>
<dbReference type="Proteomes" id="UP001172673">
    <property type="component" value="Unassembled WGS sequence"/>
</dbReference>
<dbReference type="GO" id="GO:0008482">
    <property type="term" value="F:sulfite oxidase activity"/>
    <property type="evidence" value="ECO:0007669"/>
    <property type="project" value="TreeGrafter"/>
</dbReference>
<dbReference type="Gene3D" id="2.60.40.650">
    <property type="match status" value="1"/>
</dbReference>
<evidence type="ECO:0000256" key="2">
    <source>
        <dbReference type="ARBA" id="ARBA00022505"/>
    </source>
</evidence>
<evidence type="ECO:0000256" key="4">
    <source>
        <dbReference type="ARBA" id="ARBA00023002"/>
    </source>
</evidence>
<dbReference type="InterPro" id="IPR005066">
    <property type="entry name" value="MoCF_OxRdtse_dimer"/>
</dbReference>
<evidence type="ECO:0000313" key="8">
    <source>
        <dbReference type="EMBL" id="KAJ9605858.1"/>
    </source>
</evidence>
<keyword evidence="9" id="KW-1185">Reference proteome</keyword>
<reference evidence="8" key="1">
    <citation type="submission" date="2022-10" db="EMBL/GenBank/DDBJ databases">
        <title>Culturing micro-colonial fungi from biological soil crusts in the Mojave desert and describing Neophaeococcomyces mojavensis, and introducing the new genera and species Taxawa tesnikishii.</title>
        <authorList>
            <person name="Kurbessoian T."/>
            <person name="Stajich J.E."/>
        </authorList>
    </citation>
    <scope>NUCLEOTIDE SEQUENCE</scope>
    <source>
        <strain evidence="8">TK_41</strain>
    </source>
</reference>
<keyword evidence="3" id="KW-0479">Metal-binding</keyword>
<dbReference type="EMBL" id="JAPDRK010000015">
    <property type="protein sequence ID" value="KAJ9605858.1"/>
    <property type="molecule type" value="Genomic_DNA"/>
</dbReference>
<dbReference type="PANTHER" id="PTHR19372">
    <property type="entry name" value="SULFITE REDUCTASE"/>
    <property type="match status" value="1"/>
</dbReference>
<dbReference type="AlphaFoldDB" id="A0AA39CEZ6"/>
<dbReference type="Pfam" id="PF00174">
    <property type="entry name" value="Oxidored_molyb"/>
    <property type="match status" value="1"/>
</dbReference>
<dbReference type="GO" id="GO:0030151">
    <property type="term" value="F:molybdenum ion binding"/>
    <property type="evidence" value="ECO:0007669"/>
    <property type="project" value="InterPro"/>
</dbReference>
<evidence type="ECO:0000256" key="5">
    <source>
        <dbReference type="SAM" id="MobiDB-lite"/>
    </source>
</evidence>
<accession>A0AA39CEZ6</accession>
<dbReference type="SUPFAM" id="SSF81296">
    <property type="entry name" value="E set domains"/>
    <property type="match status" value="1"/>
</dbReference>
<evidence type="ECO:0000256" key="1">
    <source>
        <dbReference type="ARBA" id="ARBA00001924"/>
    </source>
</evidence>
<dbReference type="GO" id="GO:0006790">
    <property type="term" value="P:sulfur compound metabolic process"/>
    <property type="evidence" value="ECO:0007669"/>
    <property type="project" value="TreeGrafter"/>
</dbReference>
<protein>
    <recommendedName>
        <fullName evidence="10">Sulfite oxidase</fullName>
    </recommendedName>
</protein>
<comment type="cofactor">
    <cofactor evidence="1">
        <name>Mo-molybdopterin</name>
        <dbReference type="ChEBI" id="CHEBI:71302"/>
    </cofactor>
</comment>
<sequence>MGTVGDGSVEEPINREPDAETLTNSFLTPSKSQSGSKHIAYERNHGPIQHLDGDTHKLTIKSDASLSAAQSTIVGKPINTTFSISDLSQFHQHDIVAALQCAGNRRHSMRARLDEVQGIDWGNGAVMNAQWGGVLLRDVLERVGVQAEDGRADTYDGIHVQFHSSQPTQEDDYYGASIPLSVAMDAERECLLATHMNGSPLTPEHGYPLRVIVPGIIGARSVKWLDGITLAAEESSNHYQKRDYKILKGDIAQRIQETDDEEEKGRIMQDEVKPMGDNPINCVVAVPSEKSATLEKDEDGRVMVKGYAIPQGKDGPVMKVEVSIDRGNTWHEASILDDGDENTTHPSNKGTTSERGKFSWVLWDCHVPVDGEGDVEDVSIWSKATDRGGNTMDMQHPEGEWNLRGVGFNAVEGRRGVKIV</sequence>
<evidence type="ECO:0000259" key="7">
    <source>
        <dbReference type="Pfam" id="PF03404"/>
    </source>
</evidence>
<dbReference type="PANTHER" id="PTHR19372:SF7">
    <property type="entry name" value="SULFITE OXIDASE, MITOCHONDRIAL"/>
    <property type="match status" value="1"/>
</dbReference>
<feature type="compositionally biased region" description="Polar residues" evidence="5">
    <location>
        <begin position="21"/>
        <end position="36"/>
    </location>
</feature>
<dbReference type="Gene3D" id="3.90.420.10">
    <property type="entry name" value="Oxidoreductase, molybdopterin-binding domain"/>
    <property type="match status" value="1"/>
</dbReference>
<feature type="region of interest" description="Disordered" evidence="5">
    <location>
        <begin position="1"/>
        <end position="37"/>
    </location>
</feature>
<dbReference type="GO" id="GO:0020037">
    <property type="term" value="F:heme binding"/>
    <property type="evidence" value="ECO:0007669"/>
    <property type="project" value="TreeGrafter"/>
</dbReference>
<dbReference type="InterPro" id="IPR014756">
    <property type="entry name" value="Ig_E-set"/>
</dbReference>
<evidence type="ECO:0000259" key="6">
    <source>
        <dbReference type="Pfam" id="PF00174"/>
    </source>
</evidence>
<dbReference type="GO" id="GO:0005739">
    <property type="term" value="C:mitochondrion"/>
    <property type="evidence" value="ECO:0007669"/>
    <property type="project" value="TreeGrafter"/>
</dbReference>
<feature type="domain" description="Moybdenum cofactor oxidoreductase dimerisation" evidence="7">
    <location>
        <begin position="277"/>
        <end position="409"/>
    </location>
</feature>
<evidence type="ECO:0000256" key="3">
    <source>
        <dbReference type="ARBA" id="ARBA00022723"/>
    </source>
</evidence>
<dbReference type="InterPro" id="IPR008335">
    <property type="entry name" value="Mopterin_OxRdtase_euk"/>
</dbReference>
<feature type="region of interest" description="Disordered" evidence="5">
    <location>
        <begin position="334"/>
        <end position="354"/>
    </location>
</feature>
<evidence type="ECO:0008006" key="10">
    <source>
        <dbReference type="Google" id="ProtNLM"/>
    </source>
</evidence>
<name>A0AA39CEZ6_9EURO</name>